<evidence type="ECO:0000256" key="2">
    <source>
        <dbReference type="ARBA" id="ARBA00023125"/>
    </source>
</evidence>
<reference evidence="6 7" key="1">
    <citation type="submission" date="2019-03" db="EMBL/GenBank/DDBJ databases">
        <title>Sequencing the genomes of 1000 actinobacteria strains.</title>
        <authorList>
            <person name="Klenk H.-P."/>
        </authorList>
    </citation>
    <scope>NUCLEOTIDE SEQUENCE [LARGE SCALE GENOMIC DNA]</scope>
    <source>
        <strain evidence="6 7">DSM 18936</strain>
    </source>
</reference>
<keyword evidence="1" id="KW-0805">Transcription regulation</keyword>
<dbReference type="Gene3D" id="1.10.10.60">
    <property type="entry name" value="Homeodomain-like"/>
    <property type="match status" value="1"/>
</dbReference>
<keyword evidence="2 4" id="KW-0238">DNA-binding</keyword>
<dbReference type="InterPro" id="IPR036271">
    <property type="entry name" value="Tet_transcr_reg_TetR-rel_C_sf"/>
</dbReference>
<dbReference type="Pfam" id="PF00440">
    <property type="entry name" value="TetR_N"/>
    <property type="match status" value="1"/>
</dbReference>
<protein>
    <submittedName>
        <fullName evidence="6">TetR family transcriptional regulator</fullName>
    </submittedName>
</protein>
<dbReference type="PROSITE" id="PS50977">
    <property type="entry name" value="HTH_TETR_2"/>
    <property type="match status" value="1"/>
</dbReference>
<dbReference type="InterPro" id="IPR023772">
    <property type="entry name" value="DNA-bd_HTH_TetR-type_CS"/>
</dbReference>
<dbReference type="GO" id="GO:0003700">
    <property type="term" value="F:DNA-binding transcription factor activity"/>
    <property type="evidence" value="ECO:0007669"/>
    <property type="project" value="TreeGrafter"/>
</dbReference>
<dbReference type="PROSITE" id="PS01081">
    <property type="entry name" value="HTH_TETR_1"/>
    <property type="match status" value="1"/>
</dbReference>
<dbReference type="InterPro" id="IPR009057">
    <property type="entry name" value="Homeodomain-like_sf"/>
</dbReference>
<evidence type="ECO:0000313" key="7">
    <source>
        <dbReference type="Proteomes" id="UP000294558"/>
    </source>
</evidence>
<evidence type="ECO:0000313" key="6">
    <source>
        <dbReference type="EMBL" id="TDT18156.1"/>
    </source>
</evidence>
<organism evidence="6 7">
    <name type="scientific">Ilumatobacter fluminis</name>
    <dbReference type="NCBI Taxonomy" id="467091"/>
    <lineage>
        <taxon>Bacteria</taxon>
        <taxon>Bacillati</taxon>
        <taxon>Actinomycetota</taxon>
        <taxon>Acidimicrobiia</taxon>
        <taxon>Acidimicrobiales</taxon>
        <taxon>Ilumatobacteraceae</taxon>
        <taxon>Ilumatobacter</taxon>
    </lineage>
</organism>
<feature type="domain" description="HTH tetR-type" evidence="5">
    <location>
        <begin position="18"/>
        <end position="78"/>
    </location>
</feature>
<dbReference type="InterPro" id="IPR015292">
    <property type="entry name" value="Tscrpt_reg_YbiH_C"/>
</dbReference>
<dbReference type="OrthoDB" id="5118063at2"/>
<proteinExistence type="predicted"/>
<dbReference type="AlphaFoldDB" id="A0A4R7I5S2"/>
<dbReference type="PRINTS" id="PR00455">
    <property type="entry name" value="HTHTETR"/>
</dbReference>
<dbReference type="Pfam" id="PF09209">
    <property type="entry name" value="CecR_C"/>
    <property type="match status" value="1"/>
</dbReference>
<gene>
    <name evidence="6" type="ORF">BDK89_3773</name>
</gene>
<dbReference type="Proteomes" id="UP000294558">
    <property type="component" value="Unassembled WGS sequence"/>
</dbReference>
<dbReference type="EMBL" id="SOAU01000001">
    <property type="protein sequence ID" value="TDT18156.1"/>
    <property type="molecule type" value="Genomic_DNA"/>
</dbReference>
<dbReference type="SUPFAM" id="SSF46689">
    <property type="entry name" value="Homeodomain-like"/>
    <property type="match status" value="1"/>
</dbReference>
<accession>A0A4R7I5S2</accession>
<evidence type="ECO:0000256" key="3">
    <source>
        <dbReference type="ARBA" id="ARBA00023163"/>
    </source>
</evidence>
<dbReference type="InterPro" id="IPR001647">
    <property type="entry name" value="HTH_TetR"/>
</dbReference>
<comment type="caution">
    <text evidence="6">The sequence shown here is derived from an EMBL/GenBank/DDBJ whole genome shotgun (WGS) entry which is preliminary data.</text>
</comment>
<sequence length="247" mass="26868">MGDRAADQRRRGEYAKSALTRQAILSAAFPIFGARGLDGASTREIAKAAGVNQPAINYHFGSKELLYRACAELVVEGYREQVGALRADALRGLERRASPEEAADLLSALMDGLADLLISDPTARSWAGFVFREMSEQGEAARFLHEHIWRPGTELVAQLIQVMWRCEPGSPSDEAQLEALLLIADLVAFTNGRPVSMQILGWDDIGPTELAQIKQAMSRRVQDLAARCSDGGCPTASNRSPSRGDSR</sequence>
<dbReference type="InterPro" id="IPR050109">
    <property type="entry name" value="HTH-type_TetR-like_transc_reg"/>
</dbReference>
<dbReference type="SUPFAM" id="SSF48498">
    <property type="entry name" value="Tetracyclin repressor-like, C-terminal domain"/>
    <property type="match status" value="1"/>
</dbReference>
<evidence type="ECO:0000256" key="4">
    <source>
        <dbReference type="PROSITE-ProRule" id="PRU00335"/>
    </source>
</evidence>
<dbReference type="Gene3D" id="1.10.357.10">
    <property type="entry name" value="Tetracycline Repressor, domain 2"/>
    <property type="match status" value="1"/>
</dbReference>
<dbReference type="RefSeq" id="WP_133870391.1">
    <property type="nucleotide sequence ID" value="NZ_SOAU01000001.1"/>
</dbReference>
<name>A0A4R7I5S2_9ACTN</name>
<evidence type="ECO:0000259" key="5">
    <source>
        <dbReference type="PROSITE" id="PS50977"/>
    </source>
</evidence>
<dbReference type="GO" id="GO:0000976">
    <property type="term" value="F:transcription cis-regulatory region binding"/>
    <property type="evidence" value="ECO:0007669"/>
    <property type="project" value="TreeGrafter"/>
</dbReference>
<feature type="DNA-binding region" description="H-T-H motif" evidence="4">
    <location>
        <begin position="41"/>
        <end position="60"/>
    </location>
</feature>
<keyword evidence="3" id="KW-0804">Transcription</keyword>
<dbReference type="PANTHER" id="PTHR30055:SF234">
    <property type="entry name" value="HTH-TYPE TRANSCRIPTIONAL REGULATOR BETI"/>
    <property type="match status" value="1"/>
</dbReference>
<evidence type="ECO:0000256" key="1">
    <source>
        <dbReference type="ARBA" id="ARBA00023015"/>
    </source>
</evidence>
<keyword evidence="7" id="KW-1185">Reference proteome</keyword>
<dbReference type="PANTHER" id="PTHR30055">
    <property type="entry name" value="HTH-TYPE TRANSCRIPTIONAL REGULATOR RUTR"/>
    <property type="match status" value="1"/>
</dbReference>